<dbReference type="InterPro" id="IPR002575">
    <property type="entry name" value="Aminoglycoside_PTrfase"/>
</dbReference>
<organism evidence="2 3">
    <name type="scientific">Micromonospora robiginosa</name>
    <dbReference type="NCBI Taxonomy" id="2749844"/>
    <lineage>
        <taxon>Bacteria</taxon>
        <taxon>Bacillati</taxon>
        <taxon>Actinomycetota</taxon>
        <taxon>Actinomycetes</taxon>
        <taxon>Micromonosporales</taxon>
        <taxon>Micromonosporaceae</taxon>
        <taxon>Micromonospora</taxon>
    </lineage>
</organism>
<gene>
    <name evidence="2" type="ORF">H1D33_29790</name>
</gene>
<dbReference type="EC" id="2.7.1.-" evidence="2"/>
<dbReference type="InterPro" id="IPR011009">
    <property type="entry name" value="Kinase-like_dom_sf"/>
</dbReference>
<dbReference type="Proteomes" id="UP000510844">
    <property type="component" value="Chromosome"/>
</dbReference>
<keyword evidence="2" id="KW-0808">Transferase</keyword>
<reference evidence="2 3" key="2">
    <citation type="journal article" date="2021" name="Mar. Drugs">
        <title>A New Micromonospora Strain with Antibiotic Activity Isolated from the Microbiome of a Mid-Atlantic Deep-Sea Sponge.</title>
        <authorList>
            <person name="Back C.R."/>
            <person name="Stennett H.L."/>
            <person name="Williams S.E."/>
            <person name="Wang L."/>
            <person name="Ojeda Gomez J."/>
            <person name="Abdulle O.M."/>
            <person name="Duffy T."/>
            <person name="Neal C."/>
            <person name="Mantell J."/>
            <person name="Jepson M.A."/>
            <person name="Hendry K.R."/>
            <person name="Powell D."/>
            <person name="Stach J.E.M."/>
            <person name="Essex-Lopresti A.E."/>
            <person name="Willis C.L."/>
            <person name="Curnow P."/>
            <person name="Race P.R."/>
        </authorList>
    </citation>
    <scope>NUCLEOTIDE SEQUENCE [LARGE SCALE GENOMIC DNA]</scope>
    <source>
        <strain evidence="2 3">28ISP2-46</strain>
    </source>
</reference>
<dbReference type="GO" id="GO:0016740">
    <property type="term" value="F:transferase activity"/>
    <property type="evidence" value="ECO:0007669"/>
    <property type="project" value="UniProtKB-KW"/>
</dbReference>
<dbReference type="EMBL" id="CP059322">
    <property type="protein sequence ID" value="WMF04420.1"/>
    <property type="molecule type" value="Genomic_DNA"/>
</dbReference>
<dbReference type="SUPFAM" id="SSF56112">
    <property type="entry name" value="Protein kinase-like (PK-like)"/>
    <property type="match status" value="1"/>
</dbReference>
<feature type="domain" description="Aminoglycoside phosphotransferase" evidence="1">
    <location>
        <begin position="83"/>
        <end position="280"/>
    </location>
</feature>
<dbReference type="Pfam" id="PF01636">
    <property type="entry name" value="APH"/>
    <property type="match status" value="1"/>
</dbReference>
<dbReference type="Gene3D" id="3.90.1200.10">
    <property type="match status" value="1"/>
</dbReference>
<proteinExistence type="predicted"/>
<dbReference type="RefSeq" id="WP_307755286.1">
    <property type="nucleotide sequence ID" value="NZ_CP059322.2"/>
</dbReference>
<sequence length="351" mass="36584">MVGSLAEPTDAPPLPDRAPVRQHGAVRAISLPPVPYGATAVRPGWADLPAGLRDALAARLGGPPAAVEVAGGGFTRGFAAVLTGPTGERVFVKAAALDGQRHLVDWYAHEAAILARLPAGLPVPRPRWALTGSGWYALALDAIDGHTPRLPWEPAELAAALTTYAEVAAALADPPADLVSLGLPRLADLARDDILWWGEVAAGREPLPEPAARAPLAELVALESRLPGYADATPGLAHGDLRVDNLLIDPHGRAWLCDWTWLCHGPAWFDLAGLLITGYATGLDADAAFAGHPATAQAPADALDVSLAALAGYFLTGAAAGASSASPHLRSHQRWSGEQALAWLASRRHWT</sequence>
<reference evidence="3" key="1">
    <citation type="submission" date="2020-07" db="EMBL/GenBank/DDBJ databases">
        <title>A new Micromonospora strain with potent antibiotic activity isolated from the microbiome of a mid-Atlantic deep-sea sponge.</title>
        <authorList>
            <person name="Back C.R."/>
            <person name="Stennett H.L."/>
            <person name="Williams S.E."/>
            <person name="Wang L."/>
            <person name="Ojeda Gomez J."/>
            <person name="Abdulle O.M."/>
            <person name="Duffy T."/>
            <person name="Hendry K.R."/>
            <person name="Powell D."/>
            <person name="Stach J.E."/>
            <person name="Essex-Lopresti A.E."/>
            <person name="Willis C.L."/>
            <person name="Curnow P."/>
            <person name="Race P.R."/>
        </authorList>
    </citation>
    <scope>NUCLEOTIDE SEQUENCE [LARGE SCALE GENOMIC DNA]</scope>
    <source>
        <strain evidence="3">28ISP2-46</strain>
    </source>
</reference>
<evidence type="ECO:0000313" key="3">
    <source>
        <dbReference type="Proteomes" id="UP000510844"/>
    </source>
</evidence>
<name>A0AAF0SX45_9ACTN</name>
<dbReference type="AlphaFoldDB" id="A0AAF0SX45"/>
<keyword evidence="3" id="KW-1185">Reference proteome</keyword>
<evidence type="ECO:0000259" key="1">
    <source>
        <dbReference type="Pfam" id="PF01636"/>
    </source>
</evidence>
<protein>
    <submittedName>
        <fullName evidence="2">Aminoglycoside phosphotransferase family protein</fullName>
        <ecNumber evidence="2">2.7.1.-</ecNumber>
    </submittedName>
</protein>
<evidence type="ECO:0000313" key="2">
    <source>
        <dbReference type="EMBL" id="WMF04420.1"/>
    </source>
</evidence>
<accession>A0AAF0SX45</accession>
<dbReference type="KEGG" id="mfeu:H1D33_29790"/>